<organism evidence="3 4">
    <name type="scientific">Blepharisma stoltei</name>
    <dbReference type="NCBI Taxonomy" id="1481888"/>
    <lineage>
        <taxon>Eukaryota</taxon>
        <taxon>Sar</taxon>
        <taxon>Alveolata</taxon>
        <taxon>Ciliophora</taxon>
        <taxon>Postciliodesmatophora</taxon>
        <taxon>Heterotrichea</taxon>
        <taxon>Heterotrichida</taxon>
        <taxon>Blepharismidae</taxon>
        <taxon>Blepharisma</taxon>
    </lineage>
</organism>
<dbReference type="AlphaFoldDB" id="A0AAU9JGX6"/>
<name>A0AAU9JGX6_9CILI</name>
<gene>
    <name evidence="3" type="ORF">BSTOLATCC_MIC25291</name>
</gene>
<feature type="region of interest" description="Disordered" evidence="2">
    <location>
        <begin position="285"/>
        <end position="311"/>
    </location>
</feature>
<feature type="region of interest" description="Disordered" evidence="2">
    <location>
        <begin position="324"/>
        <end position="374"/>
    </location>
</feature>
<evidence type="ECO:0008006" key="5">
    <source>
        <dbReference type="Google" id="ProtNLM"/>
    </source>
</evidence>
<dbReference type="EMBL" id="CAJZBQ010000024">
    <property type="protein sequence ID" value="CAG9320052.1"/>
    <property type="molecule type" value="Genomic_DNA"/>
</dbReference>
<protein>
    <recommendedName>
        <fullName evidence="5">Thioredoxin domain-containing protein</fullName>
    </recommendedName>
</protein>
<keyword evidence="1" id="KW-0175">Coiled coil</keyword>
<feature type="compositionally biased region" description="Basic and acidic residues" evidence="2">
    <location>
        <begin position="324"/>
        <end position="342"/>
    </location>
</feature>
<feature type="coiled-coil region" evidence="1">
    <location>
        <begin position="176"/>
        <end position="217"/>
    </location>
</feature>
<comment type="caution">
    <text evidence="3">The sequence shown here is derived from an EMBL/GenBank/DDBJ whole genome shotgun (WGS) entry which is preliminary data.</text>
</comment>
<proteinExistence type="predicted"/>
<sequence length="374" mass="42806">MASFLEKISGFRSLFDNKETIIEFSEGVSVWLICFDENSFNCIQEFIKTVEEYNYECEIIGVALSDEGEIKKLIEEVQVEIDVLYLNNNDKHIFREELKIKGIPWFIGFEGIDVVYSMGIIPDSFPYSKSPDQPISPQLPSESQFIPKISLMAGSVESPTGFWTEQSPTLETQPDFNNLKEKIFTLERQNEDYKVEIASLRSMLQAKEDQISQLQVMLEGVPTHGATRNKVKKVKRINEVTNSFPQEDIDFWKSSDDNDIYNEAVKFEDIAASKNLWIMNIDKKLRTKSPSPSSKRSTPSPPPLKPRSKGTKEIALKSLKLAQERHMKKQAEKNPIGRDGKRLPLIVNRSASLRRATTRKLNESNRGSIETKRF</sequence>
<evidence type="ECO:0000256" key="2">
    <source>
        <dbReference type="SAM" id="MobiDB-lite"/>
    </source>
</evidence>
<dbReference type="Proteomes" id="UP001162131">
    <property type="component" value="Unassembled WGS sequence"/>
</dbReference>
<evidence type="ECO:0000313" key="3">
    <source>
        <dbReference type="EMBL" id="CAG9320052.1"/>
    </source>
</evidence>
<accession>A0AAU9JGX6</accession>
<reference evidence="3" key="1">
    <citation type="submission" date="2021-09" db="EMBL/GenBank/DDBJ databases">
        <authorList>
            <consortium name="AG Swart"/>
            <person name="Singh M."/>
            <person name="Singh A."/>
            <person name="Seah K."/>
            <person name="Emmerich C."/>
        </authorList>
    </citation>
    <scope>NUCLEOTIDE SEQUENCE</scope>
    <source>
        <strain evidence="3">ATCC30299</strain>
    </source>
</reference>
<evidence type="ECO:0000313" key="4">
    <source>
        <dbReference type="Proteomes" id="UP001162131"/>
    </source>
</evidence>
<keyword evidence="4" id="KW-1185">Reference proteome</keyword>
<evidence type="ECO:0000256" key="1">
    <source>
        <dbReference type="SAM" id="Coils"/>
    </source>
</evidence>
<feature type="compositionally biased region" description="Low complexity" evidence="2">
    <location>
        <begin position="288"/>
        <end position="298"/>
    </location>
</feature>